<protein>
    <recommendedName>
        <fullName evidence="1">DUF1985 domain-containing protein</fullName>
    </recommendedName>
</protein>
<accession>A0A1J3F8W4</accession>
<dbReference type="Pfam" id="PF09331">
    <property type="entry name" value="DUF1985"/>
    <property type="match status" value="1"/>
</dbReference>
<organism evidence="2">
    <name type="scientific">Noccaea caerulescens</name>
    <name type="common">Alpine penny-cress</name>
    <name type="synonym">Thlaspi caerulescens</name>
    <dbReference type="NCBI Taxonomy" id="107243"/>
    <lineage>
        <taxon>Eukaryota</taxon>
        <taxon>Viridiplantae</taxon>
        <taxon>Streptophyta</taxon>
        <taxon>Embryophyta</taxon>
        <taxon>Tracheophyta</taxon>
        <taxon>Spermatophyta</taxon>
        <taxon>Magnoliopsida</taxon>
        <taxon>eudicotyledons</taxon>
        <taxon>Gunneridae</taxon>
        <taxon>Pentapetalae</taxon>
        <taxon>rosids</taxon>
        <taxon>malvids</taxon>
        <taxon>Brassicales</taxon>
        <taxon>Brassicaceae</taxon>
        <taxon>Coluteocarpeae</taxon>
        <taxon>Noccaea</taxon>
    </lineage>
</organism>
<evidence type="ECO:0000313" key="2">
    <source>
        <dbReference type="EMBL" id="JAU40271.1"/>
    </source>
</evidence>
<dbReference type="InterPro" id="IPR015410">
    <property type="entry name" value="DUF1985"/>
</dbReference>
<dbReference type="EMBL" id="GEVK01012561">
    <property type="protein sequence ID" value="JAU40271.1"/>
    <property type="molecule type" value="Transcribed_RNA"/>
</dbReference>
<name>A0A1J3F8W4_NOCCA</name>
<sequence>MPASKHAGEGPSWDELVRAFEICSMWDYQQKRQLALLFVLHVGVYGLARSCRIPFKASKRVLDPDVFESHPWGRVAFQQLVQSIKIAKFDGPSYTIPGFVHPLLIWGYEAVEIIGEKLGNRRDAPIPLLRWRSSRIRYNLEALMEEDKQKSVDKKKTWTPTILTFLRRRK</sequence>
<proteinExistence type="predicted"/>
<dbReference type="PANTHER" id="PTHR48449">
    <property type="entry name" value="DUF1985 DOMAIN-CONTAINING PROTEIN"/>
    <property type="match status" value="1"/>
</dbReference>
<gene>
    <name evidence="2" type="ORF">LC_TR10299_c0_g1_i1_g.36329</name>
</gene>
<dbReference type="PANTHER" id="PTHR48449:SF1">
    <property type="entry name" value="DUF1985 DOMAIN-CONTAINING PROTEIN"/>
    <property type="match status" value="1"/>
</dbReference>
<feature type="domain" description="DUF1985" evidence="1">
    <location>
        <begin position="14"/>
        <end position="83"/>
    </location>
</feature>
<evidence type="ECO:0000259" key="1">
    <source>
        <dbReference type="Pfam" id="PF09331"/>
    </source>
</evidence>
<dbReference type="AlphaFoldDB" id="A0A1J3F8W4"/>
<reference evidence="2" key="1">
    <citation type="submission" date="2016-07" db="EMBL/GenBank/DDBJ databases">
        <title>De novo transcriptome assembly of four accessions of the metal hyperaccumulator plant Noccaea caerulescens.</title>
        <authorList>
            <person name="Blande D."/>
            <person name="Halimaa P."/>
            <person name="Tervahauta A.I."/>
            <person name="Aarts M.G."/>
            <person name="Karenlampi S.O."/>
        </authorList>
    </citation>
    <scope>NUCLEOTIDE SEQUENCE</scope>
</reference>